<comment type="caution">
    <text evidence="2">Lacks conserved residue(s) required for the propagation of feature annotation.</text>
</comment>
<dbReference type="InterPro" id="IPR002641">
    <property type="entry name" value="PNPLA_dom"/>
</dbReference>
<evidence type="ECO:0000259" key="3">
    <source>
        <dbReference type="PROSITE" id="PS51635"/>
    </source>
</evidence>
<keyword evidence="2" id="KW-0442">Lipid degradation</keyword>
<proteinExistence type="predicted"/>
<dbReference type="PANTHER" id="PTHR24138">
    <property type="entry name" value="INTRACELLLAR PHOSPHOLIPASE A FAMILY"/>
    <property type="match status" value="1"/>
</dbReference>
<keyword evidence="2" id="KW-0378">Hydrolase</keyword>
<feature type="short sequence motif" description="DGA/G" evidence="2">
    <location>
        <begin position="197"/>
        <end position="199"/>
    </location>
</feature>
<comment type="caution">
    <text evidence="4">The sequence shown here is derived from an EMBL/GenBank/DDBJ whole genome shotgun (WGS) entry which is preliminary data.</text>
</comment>
<keyword evidence="5" id="KW-1185">Reference proteome</keyword>
<feature type="active site" description="Nucleophile" evidence="2">
    <location>
        <position position="52"/>
    </location>
</feature>
<feature type="short sequence motif" description="GXSXG" evidence="2">
    <location>
        <begin position="50"/>
        <end position="54"/>
    </location>
</feature>
<reference evidence="4 5" key="1">
    <citation type="submission" date="2022-11" db="EMBL/GenBank/DDBJ databases">
        <title>Minimal conservation of predation-associated metabolite biosynthetic gene clusters underscores biosynthetic potential of Myxococcota including descriptions for ten novel species: Archangium lansinium sp. nov., Myxococcus landrumus sp. nov., Nannocystis bai.</title>
        <authorList>
            <person name="Ahearne A."/>
            <person name="Stevens C."/>
            <person name="Dowd S."/>
        </authorList>
    </citation>
    <scope>NUCLEOTIDE SEQUENCE [LARGE SCALE GENOMIC DNA]</scope>
    <source>
        <strain evidence="4 5">NCWAL01</strain>
    </source>
</reference>
<dbReference type="InterPro" id="IPR047156">
    <property type="entry name" value="Teg/CotR/CapV-like"/>
</dbReference>
<evidence type="ECO:0000256" key="1">
    <source>
        <dbReference type="ARBA" id="ARBA00023098"/>
    </source>
</evidence>
<gene>
    <name evidence="4" type="ORF">POL68_06790</name>
</gene>
<feature type="active site" description="Proton acceptor" evidence="2">
    <location>
        <position position="197"/>
    </location>
</feature>
<dbReference type="Proteomes" id="UP001221838">
    <property type="component" value="Unassembled WGS sequence"/>
</dbReference>
<dbReference type="PROSITE" id="PS51635">
    <property type="entry name" value="PNPLA"/>
    <property type="match status" value="1"/>
</dbReference>
<feature type="domain" description="PNPLA" evidence="3">
    <location>
        <begin position="9"/>
        <end position="210"/>
    </location>
</feature>
<evidence type="ECO:0000313" key="5">
    <source>
        <dbReference type="Proteomes" id="UP001221838"/>
    </source>
</evidence>
<protein>
    <submittedName>
        <fullName evidence="4">Patatin-like phospholipase family protein</fullName>
    </submittedName>
</protein>
<dbReference type="EMBL" id="JAQNDM010000002">
    <property type="protein sequence ID" value="MDC0708171.1"/>
    <property type="molecule type" value="Genomic_DNA"/>
</dbReference>
<dbReference type="RefSeq" id="WP_272135743.1">
    <property type="nucleotide sequence ID" value="NZ_JAQNDM010000002.1"/>
</dbReference>
<dbReference type="Gene3D" id="3.40.1090.10">
    <property type="entry name" value="Cytosolic phospholipase A2 catalytic domain"/>
    <property type="match status" value="1"/>
</dbReference>
<keyword evidence="1 2" id="KW-0443">Lipid metabolism</keyword>
<organism evidence="4 5">
    <name type="scientific">Stigmatella ashevillensis</name>
    <dbReference type="NCBI Taxonomy" id="2995309"/>
    <lineage>
        <taxon>Bacteria</taxon>
        <taxon>Pseudomonadati</taxon>
        <taxon>Myxococcota</taxon>
        <taxon>Myxococcia</taxon>
        <taxon>Myxococcales</taxon>
        <taxon>Cystobacterineae</taxon>
        <taxon>Archangiaceae</taxon>
        <taxon>Stigmatella</taxon>
    </lineage>
</organism>
<evidence type="ECO:0000313" key="4">
    <source>
        <dbReference type="EMBL" id="MDC0708171.1"/>
    </source>
</evidence>
<dbReference type="Pfam" id="PF01734">
    <property type="entry name" value="Patatin"/>
    <property type="match status" value="1"/>
</dbReference>
<name>A0ABT5D3M7_9BACT</name>
<evidence type="ECO:0000256" key="2">
    <source>
        <dbReference type="PROSITE-ProRule" id="PRU01161"/>
    </source>
</evidence>
<dbReference type="SUPFAM" id="SSF52151">
    <property type="entry name" value="FabD/lysophospholipase-like"/>
    <property type="match status" value="1"/>
</dbReference>
<dbReference type="PANTHER" id="PTHR24138:SF10">
    <property type="entry name" value="PHOSPHOLIPASE A2"/>
    <property type="match status" value="1"/>
</dbReference>
<dbReference type="InterPro" id="IPR016035">
    <property type="entry name" value="Acyl_Trfase/lysoPLipase"/>
</dbReference>
<accession>A0ABT5D3M7</accession>
<sequence>MPYRILAMDGSSVSGGEGYVTAGMLRSIRQTLDASGDLRTLLNNVDLFTGSSAGAFNAAFLASEENPDVALTKILEFWGEVVAMNRKAVSIGRSLVALTGASSLLDSSYMRDFFISYFGANLKLGDLKRKVAIPSFQLDGRRKGLRSWKAKIFHNSTHPSDSDLNELVVDVLMRSGSPPLSYPIYQGMEEQGSGYVDGGLFANNPSLVGLAQAISNLSRKNGQAQVETMESEQPDLTDILLMSFGNGCRSTYLTPHFCNGTANWGFSKWLLDIRDPMVLVKMLLEAGSDAVHYQCRMILRKEYFRLNPVVDDRLEAYDQQQVEAALKKLLATQSSVDQLAHAHKWLLKSGWLGDAAPAVPPASVGA</sequence>